<evidence type="ECO:0000313" key="2">
    <source>
        <dbReference type="EMBL" id="OUJ70293.1"/>
    </source>
</evidence>
<keyword evidence="3" id="KW-1185">Reference proteome</keyword>
<name>A0A243W975_9BACT</name>
<comment type="caution">
    <text evidence="2">The sequence shown here is derived from an EMBL/GenBank/DDBJ whole genome shotgun (WGS) entry which is preliminary data.</text>
</comment>
<protein>
    <submittedName>
        <fullName evidence="2">Uncharacterized protein</fullName>
    </submittedName>
</protein>
<sequence length="316" mass="34750">MLISLEHTLTTSPLFGQRPLLPYAVTFDLLVGIPGLFYWLVVRRYQLPLSSLVGVVSACFALTYWLLPVAQQAPLHALRFVPALLEGVTLLLLVTKARRLLQSYQAAYRQQPAFWPSAQRAVQQTLGPAGVLLVAEVEMLRYALLGWWAQPEGTGEATAFSSYRDSGFTAFAVMVGVALTVETAVVHLLVSRWSAQAAGWLLLLDTYPLLLLLAHGQAVRLRPSLLTAGTLQLNVGFVWHLTVPLGELVAIESLRDSPAPAEGLLNLTKLLFTPPNLLLTFAQPVTVQGPYGMQRTGRRLAIYLDQPQQFRDAISQ</sequence>
<proteinExistence type="predicted"/>
<dbReference type="EMBL" id="MTSE01000024">
    <property type="protein sequence ID" value="OUJ70293.1"/>
    <property type="molecule type" value="Genomic_DNA"/>
</dbReference>
<feature type="transmembrane region" description="Helical" evidence="1">
    <location>
        <begin position="20"/>
        <end position="40"/>
    </location>
</feature>
<evidence type="ECO:0000313" key="3">
    <source>
        <dbReference type="Proteomes" id="UP000194873"/>
    </source>
</evidence>
<feature type="transmembrane region" description="Helical" evidence="1">
    <location>
        <begin position="47"/>
        <end position="67"/>
    </location>
</feature>
<keyword evidence="1" id="KW-0472">Membrane</keyword>
<evidence type="ECO:0000256" key="1">
    <source>
        <dbReference type="SAM" id="Phobius"/>
    </source>
</evidence>
<gene>
    <name evidence="2" type="ORF">BXP70_24675</name>
</gene>
<keyword evidence="1" id="KW-0812">Transmembrane</keyword>
<accession>A0A243W975</accession>
<reference evidence="2 3" key="1">
    <citation type="submission" date="2017-01" db="EMBL/GenBank/DDBJ databases">
        <title>A new Hymenobacter.</title>
        <authorList>
            <person name="Liang Y."/>
            <person name="Feng F."/>
        </authorList>
    </citation>
    <scope>NUCLEOTIDE SEQUENCE [LARGE SCALE GENOMIC DNA]</scope>
    <source>
        <strain evidence="2">MIMBbqt21</strain>
    </source>
</reference>
<dbReference type="AlphaFoldDB" id="A0A243W975"/>
<feature type="transmembrane region" description="Helical" evidence="1">
    <location>
        <begin position="168"/>
        <end position="189"/>
    </location>
</feature>
<keyword evidence="1" id="KW-1133">Transmembrane helix</keyword>
<dbReference type="Proteomes" id="UP000194873">
    <property type="component" value="Unassembled WGS sequence"/>
</dbReference>
<feature type="transmembrane region" description="Helical" evidence="1">
    <location>
        <begin position="195"/>
        <end position="214"/>
    </location>
</feature>
<organism evidence="2 3">
    <name type="scientific">Hymenobacter crusticola</name>
    <dbReference type="NCBI Taxonomy" id="1770526"/>
    <lineage>
        <taxon>Bacteria</taxon>
        <taxon>Pseudomonadati</taxon>
        <taxon>Bacteroidota</taxon>
        <taxon>Cytophagia</taxon>
        <taxon>Cytophagales</taxon>
        <taxon>Hymenobacteraceae</taxon>
        <taxon>Hymenobacter</taxon>
    </lineage>
</organism>